<keyword evidence="2 6" id="KW-0812">Transmembrane</keyword>
<feature type="compositionally biased region" description="Basic and acidic residues" evidence="5">
    <location>
        <begin position="1"/>
        <end position="18"/>
    </location>
</feature>
<keyword evidence="8" id="KW-1185">Reference proteome</keyword>
<accession>A0ABX8ZDF3</accession>
<dbReference type="Pfam" id="PF04228">
    <property type="entry name" value="Zn_peptidase"/>
    <property type="match status" value="1"/>
</dbReference>
<evidence type="ECO:0000256" key="6">
    <source>
        <dbReference type="SAM" id="Phobius"/>
    </source>
</evidence>
<feature type="region of interest" description="Disordered" evidence="5">
    <location>
        <begin position="1"/>
        <end position="27"/>
    </location>
</feature>
<feature type="transmembrane region" description="Helical" evidence="6">
    <location>
        <begin position="26"/>
        <end position="45"/>
    </location>
</feature>
<dbReference type="PANTHER" id="PTHR30168:SF0">
    <property type="entry name" value="INNER MEMBRANE PROTEIN"/>
    <property type="match status" value="1"/>
</dbReference>
<evidence type="ECO:0000256" key="5">
    <source>
        <dbReference type="SAM" id="MobiDB-lite"/>
    </source>
</evidence>
<name>A0ABX8ZDF3_9NEIS</name>
<dbReference type="EMBL" id="CP081150">
    <property type="protein sequence ID" value="QZA79334.1"/>
    <property type="molecule type" value="Genomic_DNA"/>
</dbReference>
<dbReference type="SUPFAM" id="SSF55486">
    <property type="entry name" value="Metalloproteases ('zincins'), catalytic domain"/>
    <property type="match status" value="1"/>
</dbReference>
<organism evidence="7 8">
    <name type="scientific">Deefgea tanakiae</name>
    <dbReference type="NCBI Taxonomy" id="2865840"/>
    <lineage>
        <taxon>Bacteria</taxon>
        <taxon>Pseudomonadati</taxon>
        <taxon>Pseudomonadota</taxon>
        <taxon>Betaproteobacteria</taxon>
        <taxon>Neisseriales</taxon>
        <taxon>Chitinibacteraceae</taxon>
        <taxon>Deefgea</taxon>
    </lineage>
</organism>
<evidence type="ECO:0000256" key="1">
    <source>
        <dbReference type="ARBA" id="ARBA00004167"/>
    </source>
</evidence>
<sequence length="289" mass="31086">MRWDKMPEDHSNVEDRRASSGSGRRGGGKLSLAGIAIVIVIGLVMGKNPVEILGMVMQWPEGSAPTQQAGPVNTATDNDQVKSQVVKTLTDTQDTWQTIFQESGQTYQQPKLVLFRNGVETACGSATSAVGPFYCPADSKVYLDLGFFDDMHKKLGAPGDFAQAYVIAHEVGHHIQNLTGISGQVHQKQQQVSKAKGNALSVRLELQADCYAGVWGHYAAKKGLLEAGDMEEALVAANAIGDDTLQKNAGHSVMPDSFTHGTSEQRMAWFKRGMDSGDAGQCDTFKASI</sequence>
<evidence type="ECO:0000256" key="4">
    <source>
        <dbReference type="ARBA" id="ARBA00023136"/>
    </source>
</evidence>
<keyword evidence="4 6" id="KW-0472">Membrane</keyword>
<comment type="subcellular location">
    <subcellularLocation>
        <location evidence="1">Membrane</location>
        <topology evidence="1">Single-pass membrane protein</topology>
    </subcellularLocation>
</comment>
<evidence type="ECO:0000256" key="2">
    <source>
        <dbReference type="ARBA" id="ARBA00022692"/>
    </source>
</evidence>
<keyword evidence="3 6" id="KW-1133">Transmembrane helix</keyword>
<evidence type="ECO:0000313" key="8">
    <source>
        <dbReference type="Proteomes" id="UP000825679"/>
    </source>
</evidence>
<protein>
    <submittedName>
        <fullName evidence="7">Zinc metallopeptidase</fullName>
    </submittedName>
</protein>
<gene>
    <name evidence="7" type="ORF">K4H28_08065</name>
</gene>
<dbReference type="InterPro" id="IPR007343">
    <property type="entry name" value="Uncharacterised_pept_Zn_put"/>
</dbReference>
<reference evidence="7 8" key="1">
    <citation type="submission" date="2021-08" db="EMBL/GenBank/DDBJ databases">
        <title>complete genome sequencing of Deefgea sp. D25.</title>
        <authorList>
            <person name="Bae J.-W."/>
            <person name="Gim D.-H."/>
        </authorList>
    </citation>
    <scope>NUCLEOTIDE SEQUENCE [LARGE SCALE GENOMIC DNA]</scope>
    <source>
        <strain evidence="7 8">D25</strain>
    </source>
</reference>
<evidence type="ECO:0000256" key="3">
    <source>
        <dbReference type="ARBA" id="ARBA00022989"/>
    </source>
</evidence>
<proteinExistence type="predicted"/>
<dbReference type="PANTHER" id="PTHR30168">
    <property type="entry name" value="PUTATIVE MEMBRANE PROTEIN YPFJ"/>
    <property type="match status" value="1"/>
</dbReference>
<evidence type="ECO:0000313" key="7">
    <source>
        <dbReference type="EMBL" id="QZA79334.1"/>
    </source>
</evidence>
<dbReference type="Proteomes" id="UP000825679">
    <property type="component" value="Chromosome"/>
</dbReference>
<dbReference type="RefSeq" id="WP_221007852.1">
    <property type="nucleotide sequence ID" value="NZ_CP081150.1"/>
</dbReference>